<reference evidence="2" key="1">
    <citation type="journal article" date="2013" name="Genome Announc.">
        <title>Draft Genome Sequence of Agarivorans albus Strain MKT 106T, an Agarolytic Marine Bacterium.</title>
        <authorList>
            <person name="Yasuike M."/>
            <person name="Nakamura Y."/>
            <person name="Kai W."/>
            <person name="Fujiwara A."/>
            <person name="Fukui Y."/>
            <person name="Satomi M."/>
            <person name="Sano M."/>
        </authorList>
    </citation>
    <scope>NUCLEOTIDE SEQUENCE [LARGE SCALE GENOMIC DNA]</scope>
</reference>
<dbReference type="AlphaFoldDB" id="R9PH51"/>
<evidence type="ECO:0000313" key="3">
    <source>
        <dbReference type="Proteomes" id="UP000014461"/>
    </source>
</evidence>
<protein>
    <submittedName>
        <fullName evidence="2">Uncharacterized protein</fullName>
    </submittedName>
</protein>
<comment type="caution">
    <text evidence="2">The sequence shown here is derived from an EMBL/GenBank/DDBJ whole genome shotgun (WGS) entry which is preliminary data.</text>
</comment>
<accession>R9PH51</accession>
<proteinExistence type="predicted"/>
<dbReference type="STRING" id="1331007.AALB_0663"/>
<evidence type="ECO:0000256" key="1">
    <source>
        <dbReference type="SAM" id="MobiDB-lite"/>
    </source>
</evidence>
<dbReference type="RefSeq" id="WP_016400351.1">
    <property type="nucleotide sequence ID" value="NZ_BARX01000003.1"/>
</dbReference>
<evidence type="ECO:0000313" key="2">
    <source>
        <dbReference type="EMBL" id="GAD00583.1"/>
    </source>
</evidence>
<organism evidence="2 3">
    <name type="scientific">Agarivorans albus MKT 106</name>
    <dbReference type="NCBI Taxonomy" id="1331007"/>
    <lineage>
        <taxon>Bacteria</taxon>
        <taxon>Pseudomonadati</taxon>
        <taxon>Pseudomonadota</taxon>
        <taxon>Gammaproteobacteria</taxon>
        <taxon>Alteromonadales</taxon>
        <taxon>Alteromonadaceae</taxon>
        <taxon>Agarivorans</taxon>
    </lineage>
</organism>
<dbReference type="EMBL" id="BARX01000003">
    <property type="protein sequence ID" value="GAD00583.1"/>
    <property type="molecule type" value="Genomic_DNA"/>
</dbReference>
<feature type="compositionally biased region" description="Low complexity" evidence="1">
    <location>
        <begin position="42"/>
        <end position="53"/>
    </location>
</feature>
<name>R9PH51_AGAAL</name>
<keyword evidence="3" id="KW-1185">Reference proteome</keyword>
<sequence>MDIAPQDISLSAVLENRSLRTALVNLAQVNIEEASRNEDRQQLTQSLQEQEQLSPERLNQELHSLWYQRLVDQQTLNDGDLESFAEQRAIAVKDVLTEQNELAIDRAFVQRQALDKQSGKMLVTLSIIAD</sequence>
<dbReference type="Proteomes" id="UP000014461">
    <property type="component" value="Unassembled WGS sequence"/>
</dbReference>
<gene>
    <name evidence="2" type="ORF">AALB_0663</name>
</gene>
<feature type="region of interest" description="Disordered" evidence="1">
    <location>
        <begin position="35"/>
        <end position="55"/>
    </location>
</feature>